<organism evidence="1 2">
    <name type="scientific">Chromobacterium subtsugae</name>
    <dbReference type="NCBI Taxonomy" id="251747"/>
    <lineage>
        <taxon>Bacteria</taxon>
        <taxon>Pseudomonadati</taxon>
        <taxon>Pseudomonadota</taxon>
        <taxon>Betaproteobacteria</taxon>
        <taxon>Neisseriales</taxon>
        <taxon>Chromobacteriaceae</taxon>
        <taxon>Chromobacterium</taxon>
    </lineage>
</organism>
<comment type="caution">
    <text evidence="1">The sequence shown here is derived from an EMBL/GenBank/DDBJ whole genome shotgun (WGS) entry which is preliminary data.</text>
</comment>
<sequence>MKHRRHVLVLLGRQLAGVEHARHHIVGLARGEVLQVQLAGRFGSGRIRLRFGQHSDNPDACAASAIRGADATGFAESAGVSIFSPLAAVSVPSN</sequence>
<keyword evidence="2" id="KW-1185">Reference proteome</keyword>
<protein>
    <submittedName>
        <fullName evidence="1">Uncharacterized protein</fullName>
    </submittedName>
</protein>
<dbReference type="RefSeq" id="WP_146008289.1">
    <property type="nucleotide sequence ID" value="NZ_CP142381.1"/>
</dbReference>
<accession>A0ABS7FED3</accession>
<evidence type="ECO:0000313" key="2">
    <source>
        <dbReference type="Proteomes" id="UP000711178"/>
    </source>
</evidence>
<dbReference type="GeneID" id="89686232"/>
<reference evidence="1 2" key="1">
    <citation type="submission" date="2021-05" db="EMBL/GenBank/DDBJ databases">
        <title>Draft Whole Genome Sequencing Of Biosensor Chromobacterium violaceum Strain CV026 Reveals A Regulatory RNA In Chromobacterium violaceum Phenotype Regulatory Network.</title>
        <authorList>
            <person name="Hong K.W."/>
            <person name="Chan K.G."/>
            <person name="Chang C.-Y."/>
        </authorList>
    </citation>
    <scope>NUCLEOTIDE SEQUENCE [LARGE SCALE GENOMIC DNA]</scope>
    <source>
        <strain evidence="1 2">ATCC 31532</strain>
    </source>
</reference>
<name>A0ABS7FED3_9NEIS</name>
<proteinExistence type="predicted"/>
<evidence type="ECO:0000313" key="1">
    <source>
        <dbReference type="EMBL" id="MBW8288424.1"/>
    </source>
</evidence>
<dbReference type="Proteomes" id="UP000711178">
    <property type="component" value="Unassembled WGS sequence"/>
</dbReference>
<dbReference type="EMBL" id="JAHDTB010000010">
    <property type="protein sequence ID" value="MBW8288424.1"/>
    <property type="molecule type" value="Genomic_DNA"/>
</dbReference>
<gene>
    <name evidence="1" type="ORF">KIF53_12375</name>
</gene>